<dbReference type="SUPFAM" id="SSF51126">
    <property type="entry name" value="Pectin lyase-like"/>
    <property type="match status" value="1"/>
</dbReference>
<reference evidence="2 3" key="1">
    <citation type="submission" date="2014-01" db="EMBL/GenBank/DDBJ databases">
        <title>The Genome Sequence of Klebsiella oxytoca MGH 27.</title>
        <authorList>
            <consortium name="The Broad Institute Genomics Platform"/>
            <consortium name="The Broad Institute Genome Sequencing Center for Infectious Disease"/>
            <person name="Murphy C."/>
            <person name="Cosimi L."/>
            <person name="Cerqueira G."/>
            <person name="Feldgarden M."/>
            <person name="Earl A."/>
            <person name="Hung D."/>
            <person name="Onderdonk A.B."/>
            <person name="Ferraro M.J."/>
            <person name="Hooper D."/>
            <person name="Dekker J."/>
            <person name="O'Brien T."/>
            <person name="Huang S."/>
            <person name="Quan V."/>
            <person name="Ernst C."/>
            <person name="Delaney M."/>
            <person name="DuBois A."/>
            <person name="Kim D.S."/>
            <person name="Young S.K."/>
            <person name="Zeng Q."/>
            <person name="Gargeya S."/>
            <person name="Fitzgerald M."/>
            <person name="Abouelleil A."/>
            <person name="Alvarado L."/>
            <person name="Berlin A.M."/>
            <person name="Chapman S.B."/>
            <person name="Gainer-Dewar J."/>
            <person name="Goldberg J."/>
            <person name="Gnerre S."/>
            <person name="Griggs A."/>
            <person name="Gujja S."/>
            <person name="Hansen M."/>
            <person name="Howarth C."/>
            <person name="Imamovic A."/>
            <person name="Ireland A."/>
            <person name="Larimer J."/>
            <person name="McCowan C."/>
            <person name="Murphy C."/>
            <person name="Pearson M."/>
            <person name="Poon T.W."/>
            <person name="Priest M."/>
            <person name="Roberts A."/>
            <person name="Saif S."/>
            <person name="Shea T."/>
            <person name="Sykes S."/>
            <person name="Wortman J."/>
            <person name="Nusbaum C."/>
            <person name="Birren B."/>
        </authorList>
    </citation>
    <scope>NUCLEOTIDE SEQUENCE [LARGE SCALE GENOMIC DNA]</scope>
    <source>
        <strain evidence="2 3">MGH 27</strain>
    </source>
</reference>
<gene>
    <name evidence="2" type="ORF">L373_04149</name>
</gene>
<dbReference type="Gene3D" id="2.160.20.10">
    <property type="entry name" value="Single-stranded right-handed beta-helix, Pectin lyase-like"/>
    <property type="match status" value="1"/>
</dbReference>
<evidence type="ECO:0000313" key="2">
    <source>
        <dbReference type="EMBL" id="EWF84118.1"/>
    </source>
</evidence>
<comment type="caution">
    <text evidence="2">The sequence shown here is derived from an EMBL/GenBank/DDBJ whole genome shotgun (WGS) entry which is preliminary data.</text>
</comment>
<dbReference type="RefSeq" id="WP_004849335.1">
    <property type="nucleotide sequence ID" value="NZ_CABGLF010000010.1"/>
</dbReference>
<evidence type="ECO:0000259" key="1">
    <source>
        <dbReference type="Pfam" id="PF12708"/>
    </source>
</evidence>
<accession>A0A7H5A587</accession>
<dbReference type="AlphaFoldDB" id="A0A7H5A587"/>
<sequence length="417" mass="45389">MKGYSRRDAIDMAVKFGIGAALMASIPRMAVAAGSLKLSVADFGAKGDGVTDDSFAFQKAFLKANEAGGGTVYFPPPQKEYLLKFPVFIFNNTEAYGDGKDTRIVFENPVFSKGRGGFVIGSSLEANRELALTRFNNRSLSTTINNNFRNPVQRHYIRDTPELAQANGSSLHDIYLEARFTAGSESNWGGYGINFVNAINCHASNIWGKGWTQLIGMGSDTPPETPSNHNCSAKNLYVLEPDMVRTYYSIGFMANSSNCTIQNAKQLKPMTEGSKNGSGVALNFCEDCIVSDIDIPDLGRTQTSEGVLINNSSGCLIQNINIGNAKKAVSTFFKFKDTQKEFKPNLIKNIKGSNCEIVLSIYSKFNIIKNIQGKNSGRVIALMNTNATRNVISAPEADISTPGKSPINTLMKLNKIE</sequence>
<evidence type="ECO:0000313" key="3">
    <source>
        <dbReference type="Proteomes" id="UP000020202"/>
    </source>
</evidence>
<proteinExistence type="predicted"/>
<organism evidence="2 3">
    <name type="scientific">Klebsiella michiganensis</name>
    <dbReference type="NCBI Taxonomy" id="1134687"/>
    <lineage>
        <taxon>Bacteria</taxon>
        <taxon>Pseudomonadati</taxon>
        <taxon>Pseudomonadota</taxon>
        <taxon>Gammaproteobacteria</taxon>
        <taxon>Enterobacterales</taxon>
        <taxon>Enterobacteriaceae</taxon>
        <taxon>Klebsiella/Raoultella group</taxon>
        <taxon>Klebsiella</taxon>
    </lineage>
</organism>
<dbReference type="Proteomes" id="UP000020202">
    <property type="component" value="Unassembled WGS sequence"/>
</dbReference>
<name>A0A7H5A587_9ENTR</name>
<dbReference type="InterPro" id="IPR012334">
    <property type="entry name" value="Pectin_lyas_fold"/>
</dbReference>
<dbReference type="EMBL" id="JCNZ01000015">
    <property type="protein sequence ID" value="EWF84118.1"/>
    <property type="molecule type" value="Genomic_DNA"/>
</dbReference>
<protein>
    <recommendedName>
        <fullName evidence="1">Rhamnogalacturonase A/B/Epimerase-like pectate lyase domain-containing protein</fullName>
    </recommendedName>
</protein>
<feature type="domain" description="Rhamnogalacturonase A/B/Epimerase-like pectate lyase" evidence="1">
    <location>
        <begin position="39"/>
        <end position="251"/>
    </location>
</feature>
<dbReference type="InterPro" id="IPR024535">
    <property type="entry name" value="RHGA/B-epi-like_pectate_lyase"/>
</dbReference>
<dbReference type="InterPro" id="IPR011050">
    <property type="entry name" value="Pectin_lyase_fold/virulence"/>
</dbReference>
<dbReference type="Pfam" id="PF12708">
    <property type="entry name" value="Pect-lyase_RHGA_epim"/>
    <property type="match status" value="1"/>
</dbReference>